<comment type="similarity">
    <text evidence="2">Belongs to the CD164 family.</text>
</comment>
<keyword evidence="7" id="KW-0325">Glycoprotein</keyword>
<dbReference type="PANTHER" id="PTHR11337">
    <property type="entry name" value="MUCIN/PORIMIN"/>
    <property type="match status" value="1"/>
</dbReference>
<reference evidence="10" key="2">
    <citation type="submission" date="2025-08" db="UniProtKB">
        <authorList>
            <consortium name="Ensembl"/>
        </authorList>
    </citation>
    <scope>IDENTIFICATION</scope>
</reference>
<dbReference type="GeneTree" id="ENSGT00530000063929"/>
<dbReference type="GO" id="GO:0016020">
    <property type="term" value="C:membrane"/>
    <property type="evidence" value="ECO:0007669"/>
    <property type="project" value="UniProtKB-SubCell"/>
</dbReference>
<feature type="transmembrane region" description="Helical" evidence="9">
    <location>
        <begin position="50"/>
        <end position="69"/>
    </location>
</feature>
<feature type="region of interest" description="Disordered" evidence="8">
    <location>
        <begin position="85"/>
        <end position="169"/>
    </location>
</feature>
<protein>
    <submittedName>
        <fullName evidence="10">Transmembrane protein 123</fullName>
    </submittedName>
</protein>
<sequence>MAAPSRSGRAVPPLPPLGPAQPRSAPRGPASLGVLQPSQHRPAASEAMRLFFPGAACALQAVTLLFLLGPLGNAFAELNVTNTSSNVTSSPVVQGNSTSSSLSAVPTTQSAAGTPTSAGHPTNASHPTSTSHPTSASHPTSTTAHVTVPPQPAETNQTGSTTASSVTSSQVNVTVTTSKISVTSVTATSKSETVVARASRFDVGSFVGGIVLTLCVLVILYIGCKTYHSRRGIQYRTIDEHDAII</sequence>
<reference evidence="10" key="1">
    <citation type="submission" date="2015-11" db="EMBL/GenBank/DDBJ databases">
        <authorList>
            <consortium name="International Coturnix japonica Genome Analysis Consortium"/>
            <person name="Warren W."/>
            <person name="Burt D.W."/>
            <person name="Antin P.B."/>
            <person name="Lanford R."/>
            <person name="Gros J."/>
            <person name="Wilson R.K."/>
        </authorList>
    </citation>
    <scope>NUCLEOTIDE SEQUENCE [LARGE SCALE GENOMIC DNA]</scope>
</reference>
<keyword evidence="3 9" id="KW-0812">Transmembrane</keyword>
<dbReference type="AlphaFoldDB" id="A0A8C2SXR9"/>
<keyword evidence="6 9" id="KW-0472">Membrane</keyword>
<evidence type="ECO:0000313" key="11">
    <source>
        <dbReference type="Proteomes" id="UP000694412"/>
    </source>
</evidence>
<keyword evidence="5 9" id="KW-1133">Transmembrane helix</keyword>
<dbReference type="InterPro" id="IPR007947">
    <property type="entry name" value="CD164_MGC24"/>
</dbReference>
<organism evidence="10 11">
    <name type="scientific">Coturnix japonica</name>
    <name type="common">Japanese quail</name>
    <name type="synonym">Coturnix coturnix japonica</name>
    <dbReference type="NCBI Taxonomy" id="93934"/>
    <lineage>
        <taxon>Eukaryota</taxon>
        <taxon>Metazoa</taxon>
        <taxon>Chordata</taxon>
        <taxon>Craniata</taxon>
        <taxon>Vertebrata</taxon>
        <taxon>Euteleostomi</taxon>
        <taxon>Archelosauria</taxon>
        <taxon>Archosauria</taxon>
        <taxon>Dinosauria</taxon>
        <taxon>Saurischia</taxon>
        <taxon>Theropoda</taxon>
        <taxon>Coelurosauria</taxon>
        <taxon>Aves</taxon>
        <taxon>Neognathae</taxon>
        <taxon>Galloanserae</taxon>
        <taxon>Galliformes</taxon>
        <taxon>Phasianidae</taxon>
        <taxon>Perdicinae</taxon>
        <taxon>Coturnix</taxon>
    </lineage>
</organism>
<dbReference type="PANTHER" id="PTHR11337:SF14">
    <property type="entry name" value="PORIMIN"/>
    <property type="match status" value="1"/>
</dbReference>
<dbReference type="Ensembl" id="ENSCJPT00005006342.1">
    <property type="protein sequence ID" value="ENSCJPP00005003616.1"/>
    <property type="gene ID" value="ENSCJPG00005003755.1"/>
</dbReference>
<keyword evidence="4" id="KW-0732">Signal</keyword>
<evidence type="ECO:0000256" key="9">
    <source>
        <dbReference type="SAM" id="Phobius"/>
    </source>
</evidence>
<evidence type="ECO:0000256" key="7">
    <source>
        <dbReference type="ARBA" id="ARBA00023180"/>
    </source>
</evidence>
<feature type="compositionally biased region" description="Low complexity" evidence="8">
    <location>
        <begin position="120"/>
        <end position="148"/>
    </location>
</feature>
<proteinExistence type="inferred from homology"/>
<evidence type="ECO:0000313" key="10">
    <source>
        <dbReference type="Ensembl" id="ENSCJPP00005003616.1"/>
    </source>
</evidence>
<gene>
    <name evidence="10" type="primary">TMEM123</name>
</gene>
<dbReference type="GO" id="GO:0031410">
    <property type="term" value="C:cytoplasmic vesicle"/>
    <property type="evidence" value="ECO:0007669"/>
    <property type="project" value="TreeGrafter"/>
</dbReference>
<accession>A0A8C2SXR9</accession>
<name>A0A8C2SXR9_COTJA</name>
<feature type="region of interest" description="Disordered" evidence="8">
    <location>
        <begin position="1"/>
        <end position="40"/>
    </location>
</feature>
<evidence type="ECO:0000256" key="3">
    <source>
        <dbReference type="ARBA" id="ARBA00022692"/>
    </source>
</evidence>
<feature type="transmembrane region" description="Helical" evidence="9">
    <location>
        <begin position="203"/>
        <end position="224"/>
    </location>
</feature>
<reference evidence="10" key="3">
    <citation type="submission" date="2025-09" db="UniProtKB">
        <authorList>
            <consortium name="Ensembl"/>
        </authorList>
    </citation>
    <scope>IDENTIFICATION</scope>
</reference>
<dbReference type="Pfam" id="PF05283">
    <property type="entry name" value="MGC-24"/>
    <property type="match status" value="1"/>
</dbReference>
<evidence type="ECO:0000256" key="6">
    <source>
        <dbReference type="ARBA" id="ARBA00023136"/>
    </source>
</evidence>
<feature type="compositionally biased region" description="Low complexity" evidence="8">
    <location>
        <begin position="160"/>
        <end position="169"/>
    </location>
</feature>
<feature type="compositionally biased region" description="Polar residues" evidence="8">
    <location>
        <begin position="94"/>
        <end position="119"/>
    </location>
</feature>
<dbReference type="Proteomes" id="UP000694412">
    <property type="component" value="Chromosome 1"/>
</dbReference>
<evidence type="ECO:0000256" key="2">
    <source>
        <dbReference type="ARBA" id="ARBA00005341"/>
    </source>
</evidence>
<evidence type="ECO:0000256" key="4">
    <source>
        <dbReference type="ARBA" id="ARBA00022729"/>
    </source>
</evidence>
<evidence type="ECO:0000256" key="8">
    <source>
        <dbReference type="SAM" id="MobiDB-lite"/>
    </source>
</evidence>
<evidence type="ECO:0000256" key="1">
    <source>
        <dbReference type="ARBA" id="ARBA00004479"/>
    </source>
</evidence>
<evidence type="ECO:0000256" key="5">
    <source>
        <dbReference type="ARBA" id="ARBA00022989"/>
    </source>
</evidence>
<comment type="subcellular location">
    <subcellularLocation>
        <location evidence="1">Membrane</location>
        <topology evidence="1">Single-pass type I membrane protein</topology>
    </subcellularLocation>
</comment>
<keyword evidence="11" id="KW-1185">Reference proteome</keyword>